<proteinExistence type="predicted"/>
<evidence type="ECO:0000313" key="2">
    <source>
        <dbReference type="Proteomes" id="UP000237340"/>
    </source>
</evidence>
<keyword evidence="2" id="KW-1185">Reference proteome</keyword>
<gene>
    <name evidence="1" type="ORF">C3B61_09810</name>
</gene>
<comment type="caution">
    <text evidence="1">The sequence shown here is derived from an EMBL/GenBank/DDBJ whole genome shotgun (WGS) entry which is preliminary data.</text>
</comment>
<protein>
    <submittedName>
        <fullName evidence="1">Uncharacterized protein</fullName>
    </submittedName>
</protein>
<organism evidence="1 2">
    <name type="scientific">Cryobacterium zongtaii</name>
    <dbReference type="NCBI Taxonomy" id="1259217"/>
    <lineage>
        <taxon>Bacteria</taxon>
        <taxon>Bacillati</taxon>
        <taxon>Actinomycetota</taxon>
        <taxon>Actinomycetes</taxon>
        <taxon>Micrococcales</taxon>
        <taxon>Microbacteriaceae</taxon>
        <taxon>Cryobacterium</taxon>
    </lineage>
</organism>
<dbReference type="RefSeq" id="WP_103460451.1">
    <property type="nucleotide sequence ID" value="NZ_PPXD01000013.1"/>
</dbReference>
<dbReference type="EMBL" id="PPXD01000013">
    <property type="protein sequence ID" value="POH65845.1"/>
    <property type="molecule type" value="Genomic_DNA"/>
</dbReference>
<dbReference type="Proteomes" id="UP000237340">
    <property type="component" value="Unassembled WGS sequence"/>
</dbReference>
<accession>A0A2S3ZFF9</accession>
<sequence>MDIQWDESFFQRTQVEQPIYWVCFWTEISDATAMHDPMRIVNASSVDEVLNWIHETLGSRRYELFVETTDHAESVQHGWVEQKQLVRLAGNYSPSGTVATVFLTRADDS</sequence>
<dbReference type="AlphaFoldDB" id="A0A2S3ZFF9"/>
<evidence type="ECO:0000313" key="1">
    <source>
        <dbReference type="EMBL" id="POH65845.1"/>
    </source>
</evidence>
<name>A0A2S3ZFF9_9MICO</name>
<reference evidence="1 2" key="1">
    <citation type="submission" date="2018-01" db="EMBL/GenBank/DDBJ databases">
        <title>Cryobacterium sp. nov., from glaciers in China.</title>
        <authorList>
            <person name="Liu Q."/>
            <person name="Xin Y.-H."/>
        </authorList>
    </citation>
    <scope>NUCLEOTIDE SEQUENCE [LARGE SCALE GENOMIC DNA]</scope>
    <source>
        <strain evidence="1 2">TMN-42</strain>
    </source>
</reference>